<dbReference type="HOGENOM" id="CLU_1396811_0_0_1"/>
<organism evidence="2 3">
    <name type="scientific">Phlebiopsis gigantea (strain 11061_1 CR5-6)</name>
    <name type="common">White-rot fungus</name>
    <name type="synonym">Peniophora gigantea</name>
    <dbReference type="NCBI Taxonomy" id="745531"/>
    <lineage>
        <taxon>Eukaryota</taxon>
        <taxon>Fungi</taxon>
        <taxon>Dikarya</taxon>
        <taxon>Basidiomycota</taxon>
        <taxon>Agaricomycotina</taxon>
        <taxon>Agaricomycetes</taxon>
        <taxon>Polyporales</taxon>
        <taxon>Phanerochaetaceae</taxon>
        <taxon>Phlebiopsis</taxon>
    </lineage>
</organism>
<dbReference type="Proteomes" id="UP000053257">
    <property type="component" value="Unassembled WGS sequence"/>
</dbReference>
<protein>
    <submittedName>
        <fullName evidence="2">Uncharacterized protein</fullName>
    </submittedName>
</protein>
<evidence type="ECO:0000313" key="2">
    <source>
        <dbReference type="EMBL" id="KIP10205.1"/>
    </source>
</evidence>
<evidence type="ECO:0000256" key="1">
    <source>
        <dbReference type="SAM" id="MobiDB-lite"/>
    </source>
</evidence>
<dbReference type="AlphaFoldDB" id="A0A0C3SE43"/>
<feature type="compositionally biased region" description="Basic and acidic residues" evidence="1">
    <location>
        <begin position="110"/>
        <end position="126"/>
    </location>
</feature>
<name>A0A0C3SE43_PHLG1</name>
<dbReference type="EMBL" id="KN840457">
    <property type="protein sequence ID" value="KIP10205.1"/>
    <property type="molecule type" value="Genomic_DNA"/>
</dbReference>
<proteinExistence type="predicted"/>
<gene>
    <name evidence="2" type="ORF">PHLGIDRAFT_499149</name>
</gene>
<evidence type="ECO:0000313" key="3">
    <source>
        <dbReference type="Proteomes" id="UP000053257"/>
    </source>
</evidence>
<keyword evidence="3" id="KW-1185">Reference proteome</keyword>
<reference evidence="2 3" key="1">
    <citation type="journal article" date="2014" name="PLoS Genet.">
        <title>Analysis of the Phlebiopsis gigantea genome, transcriptome and secretome provides insight into its pioneer colonization strategies of wood.</title>
        <authorList>
            <person name="Hori C."/>
            <person name="Ishida T."/>
            <person name="Igarashi K."/>
            <person name="Samejima M."/>
            <person name="Suzuki H."/>
            <person name="Master E."/>
            <person name="Ferreira P."/>
            <person name="Ruiz-Duenas F.J."/>
            <person name="Held B."/>
            <person name="Canessa P."/>
            <person name="Larrondo L.F."/>
            <person name="Schmoll M."/>
            <person name="Druzhinina I.S."/>
            <person name="Kubicek C.P."/>
            <person name="Gaskell J.A."/>
            <person name="Kersten P."/>
            <person name="St John F."/>
            <person name="Glasner J."/>
            <person name="Sabat G."/>
            <person name="Splinter BonDurant S."/>
            <person name="Syed K."/>
            <person name="Yadav J."/>
            <person name="Mgbeahuruike A.C."/>
            <person name="Kovalchuk A."/>
            <person name="Asiegbu F.O."/>
            <person name="Lackner G."/>
            <person name="Hoffmeister D."/>
            <person name="Rencoret J."/>
            <person name="Gutierrez A."/>
            <person name="Sun H."/>
            <person name="Lindquist E."/>
            <person name="Barry K."/>
            <person name="Riley R."/>
            <person name="Grigoriev I.V."/>
            <person name="Henrissat B."/>
            <person name="Kues U."/>
            <person name="Berka R.M."/>
            <person name="Martinez A.T."/>
            <person name="Covert S.F."/>
            <person name="Blanchette R.A."/>
            <person name="Cullen D."/>
        </authorList>
    </citation>
    <scope>NUCLEOTIDE SEQUENCE [LARGE SCALE GENOMIC DNA]</scope>
    <source>
        <strain evidence="2 3">11061_1 CR5-6</strain>
    </source>
</reference>
<accession>A0A0C3SE43</accession>
<sequence>MYRDRSQLRKRDCKRDFVDSPTSSRTYYFQDLSNLELDRYGGLLGTIERKTLYRAKMVQDATYRRYIYVRHLSSDELWAFDAECYEFWHRAWDLELVRRMGLWRPPRGGPSREEEPYQVRDGSKDSREFKADGVGSVVTKAHVSTLDGAVFRCLMKNDLHSLETKKQEQKGSLFDWPEWKACDDEAPHVARKCAP</sequence>
<feature type="region of interest" description="Disordered" evidence="1">
    <location>
        <begin position="105"/>
        <end position="126"/>
    </location>
</feature>